<gene>
    <name evidence="8" type="ORF">R7226_20995</name>
</gene>
<reference evidence="9" key="1">
    <citation type="submission" date="2023-07" db="EMBL/GenBank/DDBJ databases">
        <title>Conexibacter stalactiti sp. nov., isolated from stalactites in a lava cave and emended description of the genus Conexibacter.</title>
        <authorList>
            <person name="Lee S.D."/>
        </authorList>
    </citation>
    <scope>NUCLEOTIDE SEQUENCE [LARGE SCALE GENOMIC DNA]</scope>
    <source>
        <strain evidence="9">KCTC 39840</strain>
    </source>
</reference>
<dbReference type="PANTHER" id="PTHR11474:SF126">
    <property type="entry name" value="TYROSINASE-LIKE PROTEIN TYR-1-RELATED"/>
    <property type="match status" value="1"/>
</dbReference>
<evidence type="ECO:0000256" key="4">
    <source>
        <dbReference type="ARBA" id="ARBA00023008"/>
    </source>
</evidence>
<evidence type="ECO:0000256" key="2">
    <source>
        <dbReference type="ARBA" id="ARBA00009928"/>
    </source>
</evidence>
<protein>
    <submittedName>
        <fullName evidence="8">Tyrosinase family protein</fullName>
    </submittedName>
</protein>
<evidence type="ECO:0000256" key="1">
    <source>
        <dbReference type="ARBA" id="ARBA00001973"/>
    </source>
</evidence>
<evidence type="ECO:0000259" key="7">
    <source>
        <dbReference type="PROSITE" id="PS00498"/>
    </source>
</evidence>
<dbReference type="SUPFAM" id="SSF48056">
    <property type="entry name" value="Di-copper centre-containing domain"/>
    <property type="match status" value="1"/>
</dbReference>
<dbReference type="InterPro" id="IPR008922">
    <property type="entry name" value="Di-copper_centre_dom_sf"/>
</dbReference>
<evidence type="ECO:0000256" key="3">
    <source>
        <dbReference type="ARBA" id="ARBA00022723"/>
    </source>
</evidence>
<comment type="caution">
    <text evidence="8">The sequence shown here is derived from an EMBL/GenBank/DDBJ whole genome shotgun (WGS) entry which is preliminary data.</text>
</comment>
<dbReference type="Proteomes" id="UP001284601">
    <property type="component" value="Unassembled WGS sequence"/>
</dbReference>
<dbReference type="Gene3D" id="1.10.1280.10">
    <property type="entry name" value="Di-copper center containing domain from catechol oxidase"/>
    <property type="match status" value="1"/>
</dbReference>
<feature type="domain" description="Tyrosinase copper-binding" evidence="6">
    <location>
        <begin position="85"/>
        <end position="102"/>
    </location>
</feature>
<dbReference type="PRINTS" id="PR00092">
    <property type="entry name" value="TYROSINASE"/>
</dbReference>
<evidence type="ECO:0000259" key="6">
    <source>
        <dbReference type="PROSITE" id="PS00497"/>
    </source>
</evidence>
<comment type="cofactor">
    <cofactor evidence="1">
        <name>Cu(2+)</name>
        <dbReference type="ChEBI" id="CHEBI:29036"/>
    </cofactor>
</comment>
<evidence type="ECO:0000256" key="5">
    <source>
        <dbReference type="SAM" id="SignalP"/>
    </source>
</evidence>
<dbReference type="InterPro" id="IPR002227">
    <property type="entry name" value="Tyrosinase_Cu-bd"/>
</dbReference>
<dbReference type="PROSITE" id="PS00498">
    <property type="entry name" value="TYROSINASE_2"/>
    <property type="match status" value="1"/>
</dbReference>
<accession>A0ABU4HU45</accession>
<evidence type="ECO:0000313" key="9">
    <source>
        <dbReference type="Proteomes" id="UP001284601"/>
    </source>
</evidence>
<keyword evidence="3" id="KW-0479">Metal-binding</keyword>
<dbReference type="PROSITE" id="PS00497">
    <property type="entry name" value="TYROSINASE_1"/>
    <property type="match status" value="1"/>
</dbReference>
<feature type="domain" description="Tyrosinase copper-binding" evidence="7">
    <location>
        <begin position="284"/>
        <end position="295"/>
    </location>
</feature>
<proteinExistence type="inferred from homology"/>
<dbReference type="InterPro" id="IPR050316">
    <property type="entry name" value="Tyrosinase/Hemocyanin"/>
</dbReference>
<dbReference type="PANTHER" id="PTHR11474">
    <property type="entry name" value="TYROSINASE FAMILY MEMBER"/>
    <property type="match status" value="1"/>
</dbReference>
<dbReference type="Pfam" id="PF00264">
    <property type="entry name" value="Tyrosinase"/>
    <property type="match status" value="1"/>
</dbReference>
<sequence length="387" mass="43050">MRPLLALVVAVLLSAVAMPPAAQGADVVRRDAKHLTARERADFVNAILALKRMPSPYRGFGAQSYYDLFVTWHRDVFRCPNYTAHMSPSFLPWHRYYLRTFERALSAAAGKPIALPYWDWTDPASTRAVFRDDLMGPDGDPARGGAVTRGAFRKGSWRFSVVDPKVVDPVGLRYLTRNFGTLIVDSLPPRADVLAALRVGSYDVAPFDDEPSELLSFRNNLEGWREEVGEECSNGWVEPIHIQDHRTPHEMHNRVHLWTAGATPLPGQRDAVAGTMANNTSPNDPVFWLHHANIDRVWQSWIRRHGPRYASGRGLRAGQRLNDSLSPFVRFDPSATPASQLRIGGLGYRYDRLVAGGGDAVTSTARVSVEEALAPSSLRFSCALPRT</sequence>
<dbReference type="RefSeq" id="WP_318599274.1">
    <property type="nucleotide sequence ID" value="NZ_JAWSTH010000066.1"/>
</dbReference>
<keyword evidence="4" id="KW-0186">Copper</keyword>
<evidence type="ECO:0000313" key="8">
    <source>
        <dbReference type="EMBL" id="MDW5596837.1"/>
    </source>
</evidence>
<organism evidence="8 9">
    <name type="scientific">Conexibacter stalactiti</name>
    <dbReference type="NCBI Taxonomy" id="1940611"/>
    <lineage>
        <taxon>Bacteria</taxon>
        <taxon>Bacillati</taxon>
        <taxon>Actinomycetota</taxon>
        <taxon>Thermoleophilia</taxon>
        <taxon>Solirubrobacterales</taxon>
        <taxon>Conexibacteraceae</taxon>
        <taxon>Conexibacter</taxon>
    </lineage>
</organism>
<name>A0ABU4HU45_9ACTN</name>
<feature type="chain" id="PRO_5046040177" evidence="5">
    <location>
        <begin position="25"/>
        <end position="387"/>
    </location>
</feature>
<comment type="similarity">
    <text evidence="2">Belongs to the tyrosinase family.</text>
</comment>
<keyword evidence="9" id="KW-1185">Reference proteome</keyword>
<dbReference type="EMBL" id="JAWSTH010000066">
    <property type="protein sequence ID" value="MDW5596837.1"/>
    <property type="molecule type" value="Genomic_DNA"/>
</dbReference>
<feature type="signal peptide" evidence="5">
    <location>
        <begin position="1"/>
        <end position="24"/>
    </location>
</feature>
<keyword evidence="5" id="KW-0732">Signal</keyword>